<dbReference type="EMBL" id="CP158367">
    <property type="protein sequence ID" value="XBX76085.1"/>
    <property type="molecule type" value="Genomic_DNA"/>
</dbReference>
<dbReference type="GO" id="GO:0005886">
    <property type="term" value="C:plasma membrane"/>
    <property type="evidence" value="ECO:0007669"/>
    <property type="project" value="UniProtKB-SubCell"/>
</dbReference>
<evidence type="ECO:0000313" key="7">
    <source>
        <dbReference type="EMBL" id="XBX76085.1"/>
    </source>
</evidence>
<dbReference type="InterPro" id="IPR050833">
    <property type="entry name" value="Poly_Biosynth_Transport"/>
</dbReference>
<dbReference type="PANTHER" id="PTHR30250">
    <property type="entry name" value="PST FAMILY PREDICTED COLANIC ACID TRANSPORTER"/>
    <property type="match status" value="1"/>
</dbReference>
<proteinExistence type="predicted"/>
<feature type="transmembrane region" description="Helical" evidence="6">
    <location>
        <begin position="157"/>
        <end position="175"/>
    </location>
</feature>
<feature type="transmembrane region" description="Helical" evidence="6">
    <location>
        <begin position="84"/>
        <end position="105"/>
    </location>
</feature>
<comment type="subcellular location">
    <subcellularLocation>
        <location evidence="1">Cell membrane</location>
        <topology evidence="1">Multi-pass membrane protein</topology>
    </subcellularLocation>
</comment>
<feature type="transmembrane region" description="Helical" evidence="6">
    <location>
        <begin position="354"/>
        <end position="373"/>
    </location>
</feature>
<protein>
    <submittedName>
        <fullName evidence="7">Polysaccharide biosynthesis protein</fullName>
    </submittedName>
</protein>
<dbReference type="RefSeq" id="WP_350344819.1">
    <property type="nucleotide sequence ID" value="NZ_CP158367.1"/>
</dbReference>
<evidence type="ECO:0000256" key="3">
    <source>
        <dbReference type="ARBA" id="ARBA00022692"/>
    </source>
</evidence>
<sequence length="511" mass="57108">MKKSLLRQTFLLMCASLVARFLGMIYQTVLSRTIGPQGLGLYQMTFTVYLVGLTLATIGMNQSLSKTTSEFIARGDYKNTHKNFRLTMLIVTITSFSISLFVLIFAPKIALLLYDDPRLTLPLRFISISIFFVALSQVFQGYFQGQKNMVPSSVSQITEQIFRLISIPLIIIPLLKRGTVAAASGTVLGMGIAEIFGFLVLAIFYFFASKKPKKVSYHEEKAAQQLLKNLFVLAIPIGLGSLVATTNHSLGNLIIPRALRVAGYSQELAVEALGYFSGMALPLIFFPTVFSFPIAVSLIPGISEAIAQKQEKIAQFRIQIACKFTILLGFSVALILSLYNEQIPYIIFGYKQVGSYLSILAISCIFLYPHHIFTSVLHGLGRPSLALRNLVIFTTLNLTLLSILVSKLGIIGAVWTFTLVNTFAFFLDYLTIKKIFYFKFDILNWFIKPSICALFSYKASQVFLQTHTFELKCLIFNLIITSVLFGISLLFTGTITIKEIKPLFQILNFKK</sequence>
<feature type="transmembrane region" description="Helical" evidence="6">
    <location>
        <begin position="229"/>
        <end position="255"/>
    </location>
</feature>
<reference evidence="7" key="1">
    <citation type="journal article" date="2013" name="Extremophiles">
        <title>Proteinivorax tanatarense gen. nov., sp. nov., an anaerobic, haloalkaliphilic, proteolytic bacterium isolated from a decaying algal bloom, and proposal of Proteinivoraceae fam. nov.</title>
        <authorList>
            <person name="Kevbrin V."/>
            <person name="Boltyanskaya Y."/>
            <person name="Zhilina T."/>
            <person name="Kolganova T."/>
            <person name="Lavrentjeva E."/>
            <person name="Kuznetsov B."/>
        </authorList>
    </citation>
    <scope>NUCLEOTIDE SEQUENCE</scope>
    <source>
        <strain evidence="7">Z-910T</strain>
    </source>
</reference>
<evidence type="ECO:0000256" key="6">
    <source>
        <dbReference type="SAM" id="Phobius"/>
    </source>
</evidence>
<dbReference type="CDD" id="cd13124">
    <property type="entry name" value="MATE_SpoVB_like"/>
    <property type="match status" value="1"/>
</dbReference>
<feature type="transmembrane region" description="Helical" evidence="6">
    <location>
        <begin position="410"/>
        <end position="430"/>
    </location>
</feature>
<feature type="transmembrane region" description="Helical" evidence="6">
    <location>
        <begin position="385"/>
        <end position="404"/>
    </location>
</feature>
<dbReference type="PANTHER" id="PTHR30250:SF21">
    <property type="entry name" value="LIPID II FLIPPASE MURJ"/>
    <property type="match status" value="1"/>
</dbReference>
<evidence type="ECO:0000256" key="4">
    <source>
        <dbReference type="ARBA" id="ARBA00022989"/>
    </source>
</evidence>
<dbReference type="PIRSF" id="PIRSF038958">
    <property type="entry name" value="PG_synth_SpoVB"/>
    <property type="match status" value="1"/>
</dbReference>
<keyword evidence="2" id="KW-1003">Cell membrane</keyword>
<evidence type="ECO:0000256" key="2">
    <source>
        <dbReference type="ARBA" id="ARBA00022475"/>
    </source>
</evidence>
<gene>
    <name evidence="7" type="ORF">PRVXT_001260</name>
</gene>
<feature type="transmembrane region" description="Helical" evidence="6">
    <location>
        <begin position="474"/>
        <end position="497"/>
    </location>
</feature>
<reference evidence="7" key="2">
    <citation type="submission" date="2024-06" db="EMBL/GenBank/DDBJ databases">
        <authorList>
            <person name="Petrova K.O."/>
            <person name="Toshchakov S.V."/>
            <person name="Boltjanskaja Y.V."/>
            <person name="Kevbrin V."/>
        </authorList>
    </citation>
    <scope>NUCLEOTIDE SEQUENCE</scope>
    <source>
        <strain evidence="7">Z-910T</strain>
    </source>
</reference>
<organism evidence="7">
    <name type="scientific">Proteinivorax tanatarense</name>
    <dbReference type="NCBI Taxonomy" id="1260629"/>
    <lineage>
        <taxon>Bacteria</taxon>
        <taxon>Bacillati</taxon>
        <taxon>Bacillota</taxon>
        <taxon>Clostridia</taxon>
        <taxon>Eubacteriales</taxon>
        <taxon>Proteinivoracaceae</taxon>
        <taxon>Proteinivorax</taxon>
    </lineage>
</organism>
<feature type="transmembrane region" description="Helical" evidence="6">
    <location>
        <begin position="41"/>
        <end position="64"/>
    </location>
</feature>
<dbReference type="Pfam" id="PF01943">
    <property type="entry name" value="Polysacc_synt"/>
    <property type="match status" value="1"/>
</dbReference>
<feature type="transmembrane region" description="Helical" evidence="6">
    <location>
        <begin position="275"/>
        <end position="299"/>
    </location>
</feature>
<accession>A0AAU7VPM3</accession>
<keyword evidence="5 6" id="KW-0472">Membrane</keyword>
<dbReference type="InterPro" id="IPR002797">
    <property type="entry name" value="Polysacc_synth"/>
</dbReference>
<name>A0AAU7VPM3_9FIRM</name>
<keyword evidence="4 6" id="KW-1133">Transmembrane helix</keyword>
<dbReference type="AlphaFoldDB" id="A0AAU7VPM3"/>
<dbReference type="InterPro" id="IPR024923">
    <property type="entry name" value="PG_synth_SpoVB"/>
</dbReference>
<feature type="transmembrane region" description="Helical" evidence="6">
    <location>
        <begin position="125"/>
        <end position="145"/>
    </location>
</feature>
<feature type="transmembrane region" description="Helical" evidence="6">
    <location>
        <begin position="320"/>
        <end position="339"/>
    </location>
</feature>
<evidence type="ECO:0000256" key="1">
    <source>
        <dbReference type="ARBA" id="ARBA00004651"/>
    </source>
</evidence>
<evidence type="ECO:0000256" key="5">
    <source>
        <dbReference type="ARBA" id="ARBA00023136"/>
    </source>
</evidence>
<keyword evidence="3 6" id="KW-0812">Transmembrane</keyword>
<feature type="transmembrane region" description="Helical" evidence="6">
    <location>
        <begin position="187"/>
        <end position="208"/>
    </location>
</feature>